<evidence type="ECO:0000313" key="1">
    <source>
        <dbReference type="EMBL" id="MDX7987773.1"/>
    </source>
</evidence>
<reference evidence="2" key="1">
    <citation type="journal article" date="2024" name="Toxins">
        <title>Genome Sequence Analysis of Native Xenorhabdus Strains Isolated from Entomopathogenic Nematodes in Argentina.</title>
        <authorList>
            <person name="Palma L."/>
            <person name="Frizzo L."/>
            <person name="Kaiser S."/>
            <person name="Berry C."/>
            <person name="Caballero P."/>
            <person name="Bode H.B."/>
            <person name="Del Valle E.E."/>
        </authorList>
    </citation>
    <scope>NUCLEOTIDE SEQUENCE [LARGE SCALE GENOMIC DNA]</scope>
    <source>
        <strain evidence="2">12</strain>
    </source>
</reference>
<sequence>MLNIIKNSKKLAGTSYNRSPNNQDAVGQSKIISGIPTANNKCVVQFGIYNNLYWNGNSTIRAANNCYSYAVNIKRFSGNKYNFPHPGFCHIGRKPKKDQELIDGVKADGLIPLGESINCPQGNKDNPVWLVALYTGILTTDSPEGEEWDYHFYRKVWTGNGSDKFYWGHKPGSEAVTHVDVSTDYPHEDAKRLGYTNFIGAYLVPNITICGLSY</sequence>
<dbReference type="EMBL" id="VCDN01000040">
    <property type="protein sequence ID" value="MDX7987773.1"/>
    <property type="molecule type" value="Genomic_DNA"/>
</dbReference>
<proteinExistence type="predicted"/>
<organism evidence="1 2">
    <name type="scientific">Xenorhabdus santafensis</name>
    <dbReference type="NCBI Taxonomy" id="2582833"/>
    <lineage>
        <taxon>Bacteria</taxon>
        <taxon>Pseudomonadati</taxon>
        <taxon>Pseudomonadota</taxon>
        <taxon>Gammaproteobacteria</taxon>
        <taxon>Enterobacterales</taxon>
        <taxon>Morganellaceae</taxon>
        <taxon>Xenorhabdus</taxon>
    </lineage>
</organism>
<comment type="caution">
    <text evidence="1">The sequence shown here is derived from an EMBL/GenBank/DDBJ whole genome shotgun (WGS) entry which is preliminary data.</text>
</comment>
<keyword evidence="2" id="KW-1185">Reference proteome</keyword>
<gene>
    <name evidence="1" type="ORF">FE392_10595</name>
</gene>
<dbReference type="Proteomes" id="UP001271890">
    <property type="component" value="Unassembled WGS sequence"/>
</dbReference>
<dbReference type="RefSeq" id="WP_319930194.1">
    <property type="nucleotide sequence ID" value="NZ_VCDN01000040.1"/>
</dbReference>
<evidence type="ECO:0000313" key="2">
    <source>
        <dbReference type="Proteomes" id="UP001271890"/>
    </source>
</evidence>
<protein>
    <submittedName>
        <fullName evidence="1">Uncharacterized protein</fullName>
    </submittedName>
</protein>
<name>A0ABU4SAE0_9GAMM</name>
<accession>A0ABU4SAE0</accession>